<dbReference type="Pfam" id="PF04151">
    <property type="entry name" value="PPC"/>
    <property type="match status" value="1"/>
</dbReference>
<evidence type="ECO:0000313" key="11">
    <source>
        <dbReference type="Proteomes" id="UP001209257"/>
    </source>
</evidence>
<dbReference type="InterPro" id="IPR034202">
    <property type="entry name" value="Subtilisin_Carlsberg-like"/>
</dbReference>
<keyword evidence="3" id="KW-0479">Metal-binding</keyword>
<reference evidence="11" key="1">
    <citation type="submission" date="2023-07" db="EMBL/GenBank/DDBJ databases">
        <title>Study on multiphase classification of strain Alteromonas salexigens isolated from the Yellow Sea.</title>
        <authorList>
            <person name="Sun L."/>
        </authorList>
    </citation>
    <scope>NUCLEOTIDE SEQUENCE [LARGE SCALE GENOMIC DNA]</scope>
    <source>
        <strain evidence="11">ASW11-19</strain>
    </source>
</reference>
<proteinExistence type="inferred from homology"/>
<dbReference type="InterPro" id="IPR015500">
    <property type="entry name" value="Peptidase_S8_subtilisin-rel"/>
</dbReference>
<dbReference type="Pfam" id="PF00082">
    <property type="entry name" value="Peptidase_S8"/>
    <property type="match status" value="1"/>
</dbReference>
<keyword evidence="7" id="KW-0732">Signal</keyword>
<dbReference type="InterPro" id="IPR023828">
    <property type="entry name" value="Peptidase_S8_Ser-AS"/>
</dbReference>
<dbReference type="InterPro" id="IPR022398">
    <property type="entry name" value="Peptidase_S8_His-AS"/>
</dbReference>
<evidence type="ECO:0000256" key="2">
    <source>
        <dbReference type="ARBA" id="ARBA00022670"/>
    </source>
</evidence>
<feature type="active site" description="Charge relay system" evidence="6">
    <location>
        <position position="222"/>
    </location>
</feature>
<feature type="active site" description="Charge relay system" evidence="6">
    <location>
        <position position="186"/>
    </location>
</feature>
<dbReference type="Gene3D" id="3.40.50.200">
    <property type="entry name" value="Peptidase S8/S53 domain"/>
    <property type="match status" value="1"/>
</dbReference>
<dbReference type="SUPFAM" id="SSF52743">
    <property type="entry name" value="Subtilisin-like"/>
    <property type="match status" value="1"/>
</dbReference>
<feature type="domain" description="Peptidase S8/S53" evidence="8">
    <location>
        <begin position="181"/>
        <end position="424"/>
    </location>
</feature>
<evidence type="ECO:0000256" key="5">
    <source>
        <dbReference type="ARBA" id="ARBA00022825"/>
    </source>
</evidence>
<dbReference type="Gene3D" id="2.60.120.380">
    <property type="match status" value="1"/>
</dbReference>
<dbReference type="RefSeq" id="WP_262993190.1">
    <property type="nucleotide sequence ID" value="NZ_JAOTJC010000007.1"/>
</dbReference>
<dbReference type="InterPro" id="IPR007280">
    <property type="entry name" value="Peptidase_C_arc/bac"/>
</dbReference>
<evidence type="ECO:0000256" key="1">
    <source>
        <dbReference type="ARBA" id="ARBA00011073"/>
    </source>
</evidence>
<name>A0ABT2VMD4_9ALTE</name>
<dbReference type="PROSITE" id="PS00138">
    <property type="entry name" value="SUBTILASE_SER"/>
    <property type="match status" value="1"/>
</dbReference>
<evidence type="ECO:0000259" key="9">
    <source>
        <dbReference type="Pfam" id="PF04151"/>
    </source>
</evidence>
<dbReference type="PANTHER" id="PTHR43806">
    <property type="entry name" value="PEPTIDASE S8"/>
    <property type="match status" value="1"/>
</dbReference>
<evidence type="ECO:0000313" key="10">
    <source>
        <dbReference type="EMBL" id="MCU7554478.1"/>
    </source>
</evidence>
<feature type="signal peptide" evidence="7">
    <location>
        <begin position="1"/>
        <end position="27"/>
    </location>
</feature>
<dbReference type="InterPro" id="IPR037045">
    <property type="entry name" value="S8pro/Inhibitor_I9_sf"/>
</dbReference>
<evidence type="ECO:0000256" key="4">
    <source>
        <dbReference type="ARBA" id="ARBA00022801"/>
    </source>
</evidence>
<dbReference type="CDD" id="cd07477">
    <property type="entry name" value="Peptidases_S8_Subtilisin_subset"/>
    <property type="match status" value="1"/>
</dbReference>
<evidence type="ECO:0000259" key="8">
    <source>
        <dbReference type="Pfam" id="PF00082"/>
    </source>
</evidence>
<dbReference type="InterPro" id="IPR000209">
    <property type="entry name" value="Peptidase_S8/S53_dom"/>
</dbReference>
<evidence type="ECO:0000256" key="3">
    <source>
        <dbReference type="ARBA" id="ARBA00022723"/>
    </source>
</evidence>
<dbReference type="PROSITE" id="PS00137">
    <property type="entry name" value="SUBTILASE_HIS"/>
    <property type="match status" value="1"/>
</dbReference>
<dbReference type="SUPFAM" id="SSF54897">
    <property type="entry name" value="Protease propeptides/inhibitors"/>
    <property type="match status" value="1"/>
</dbReference>
<gene>
    <name evidence="10" type="ORF">OCL06_07695</name>
</gene>
<dbReference type="InterPro" id="IPR036852">
    <property type="entry name" value="Peptidase_S8/S53_dom_sf"/>
</dbReference>
<accession>A0ABT2VMD4</accession>
<evidence type="ECO:0000256" key="7">
    <source>
        <dbReference type="SAM" id="SignalP"/>
    </source>
</evidence>
<dbReference type="Proteomes" id="UP001209257">
    <property type="component" value="Unassembled WGS sequence"/>
</dbReference>
<evidence type="ECO:0000256" key="6">
    <source>
        <dbReference type="PROSITE-ProRule" id="PRU01240"/>
    </source>
</evidence>
<keyword evidence="11" id="KW-1185">Reference proteome</keyword>
<dbReference type="PANTHER" id="PTHR43806:SF11">
    <property type="entry name" value="CEREVISIN-RELATED"/>
    <property type="match status" value="1"/>
</dbReference>
<keyword evidence="4 6" id="KW-0378">Hydrolase</keyword>
<keyword evidence="5 6" id="KW-0720">Serine protease</keyword>
<sequence>MKHNQHTSINKAALVASLTLLSASVSAAVNAPVKVEEAKQSVNAQLQQGLASFVEAEAIEQRYIVKFKNTNDIGGPKLKTKGGKKKMAGMPASQASDRAFDVLAAKSLVEQVGAKTHKVIEKQKMVAASMDKRTLNLLRKNPNVESVSVDARRKLMAQTTPYGYNMVQANQLSQNNTGARKVCIIDTGYNLGHPDLPDTNNGVTGEANNTAVGSWSNDGNGHGTHVAGTIAAYDNVEGVIGVYPGVSMHIVKIFDDSGSWTYASDLIEAINQCQAAGSNVVNMSLGGGSSSTAEQTAMQGFVDDGMMLVAAAGNDGNSTLSYPASYPAVMSVAAVDSSENHASYSQYNSAVEIAAPGSSVYSTYPTNSYATLNGTSMATPHVAGGAALVWSFFPQCSNEQIRSALNATAKDKGSAGRDNFYGNGLMQVADAYDYLNTNGCDGSGSGGGGGGGVEPVTGQLTNLSGSTGSWDRYTWDIPAGVQTMTVEISGGSGDADLYLRFGSQPSTMSYDCRPYKNGNNEVCTFTNPAAGTWHIGIRAYSSYSGVTMDYSYE</sequence>
<comment type="similarity">
    <text evidence="1 6">Belongs to the peptidase S8 family.</text>
</comment>
<comment type="caution">
    <text evidence="10">The sequence shown here is derived from an EMBL/GenBank/DDBJ whole genome shotgun (WGS) entry which is preliminary data.</text>
</comment>
<dbReference type="Gene3D" id="3.30.70.80">
    <property type="entry name" value="Peptidase S8 propeptide/proteinase inhibitor I9"/>
    <property type="match status" value="1"/>
</dbReference>
<dbReference type="PROSITE" id="PS51892">
    <property type="entry name" value="SUBTILASE"/>
    <property type="match status" value="1"/>
</dbReference>
<feature type="chain" id="PRO_5047490501" evidence="7">
    <location>
        <begin position="28"/>
        <end position="553"/>
    </location>
</feature>
<dbReference type="EMBL" id="JAOTJC010000007">
    <property type="protein sequence ID" value="MCU7554478.1"/>
    <property type="molecule type" value="Genomic_DNA"/>
</dbReference>
<feature type="domain" description="Peptidase C-terminal archaeal/bacterial" evidence="9">
    <location>
        <begin position="471"/>
        <end position="538"/>
    </location>
</feature>
<organism evidence="10 11">
    <name type="scientific">Alteromonas salexigens</name>
    <dbReference type="NCBI Taxonomy" id="2982530"/>
    <lineage>
        <taxon>Bacteria</taxon>
        <taxon>Pseudomonadati</taxon>
        <taxon>Pseudomonadota</taxon>
        <taxon>Gammaproteobacteria</taxon>
        <taxon>Alteromonadales</taxon>
        <taxon>Alteromonadaceae</taxon>
        <taxon>Alteromonas/Salinimonas group</taxon>
        <taxon>Alteromonas</taxon>
    </lineage>
</organism>
<dbReference type="PRINTS" id="PR00723">
    <property type="entry name" value="SUBTILISIN"/>
</dbReference>
<dbReference type="InterPro" id="IPR050131">
    <property type="entry name" value="Peptidase_S8_subtilisin-like"/>
</dbReference>
<keyword evidence="2 6" id="KW-0645">Protease</keyword>
<feature type="active site" description="Charge relay system" evidence="6">
    <location>
        <position position="376"/>
    </location>
</feature>
<protein>
    <submittedName>
        <fullName evidence="10">S8 family serine peptidase</fullName>
    </submittedName>
</protein>